<dbReference type="OrthoDB" id="1647584at2"/>
<keyword evidence="3" id="KW-1185">Reference proteome</keyword>
<dbReference type="Gene3D" id="3.20.80.10">
    <property type="entry name" value="Regulatory factor, effector binding domain"/>
    <property type="match status" value="1"/>
</dbReference>
<evidence type="ECO:0000313" key="2">
    <source>
        <dbReference type="EMBL" id="OOC61165.1"/>
    </source>
</evidence>
<evidence type="ECO:0000313" key="1">
    <source>
        <dbReference type="EMBL" id="ANY71475.1"/>
    </source>
</evidence>
<sequence length="169" mass="19310">MAAEIVKVYQEHLPALRLIGKRYTDQDRDAVGSFGEKWGEWVASGWIDELVNLGPLPETEGASYGMMRMEGGQFEYWIGMLFPRDTQVPEGYAHADIAEGNVGICWLYGSDDNGELYGIDPHNQCMNQLAEHGWQLKENPWFFEKYHPQRFASPDDKGKVILDYGAYLR</sequence>
<evidence type="ECO:0000313" key="3">
    <source>
        <dbReference type="Proteomes" id="UP000189059"/>
    </source>
</evidence>
<dbReference type="AlphaFoldDB" id="A0A1B2DUU2"/>
<dbReference type="EMBL" id="MRVI01000001">
    <property type="protein sequence ID" value="OOC61165.1"/>
    <property type="molecule type" value="Genomic_DNA"/>
</dbReference>
<gene>
    <name evidence="2" type="ORF">BBD40_04210</name>
    <name evidence="1" type="ORF">BBD41_02145</name>
</gene>
<protein>
    <submittedName>
        <fullName evidence="2">AraC family transcriptional regulator</fullName>
    </submittedName>
</protein>
<dbReference type="RefSeq" id="WP_077565713.1">
    <property type="nucleotide sequence ID" value="NZ_CP016809.1"/>
</dbReference>
<dbReference type="EMBL" id="CP016809">
    <property type="protein sequence ID" value="ANY71475.1"/>
    <property type="molecule type" value="Genomic_DNA"/>
</dbReference>
<dbReference type="InterPro" id="IPR011256">
    <property type="entry name" value="Reg_factor_effector_dom_sf"/>
</dbReference>
<dbReference type="Proteomes" id="UP000189059">
    <property type="component" value="Unassembled WGS sequence"/>
</dbReference>
<name>A0A1B2DUU2_9BACL</name>
<dbReference type="KEGG" id="pib:BBD41_02145"/>
<reference evidence="2 3" key="2">
    <citation type="submission" date="2016-12" db="EMBL/GenBank/DDBJ databases">
        <title>Genome sequencing and description of Paenibacillus sp. nov. from high altitude lake in the Indian Trans- Himalayas.</title>
        <authorList>
            <person name="Kiran S."/>
            <person name="Swarnkar M.K."/>
            <person name="Rana A."/>
            <person name="Tewari R."/>
            <person name="Gulati A."/>
        </authorList>
    </citation>
    <scope>NUCLEOTIDE SEQUENCE [LARGE SCALE GENOMIC DNA]</scope>
    <source>
        <strain evidence="2 3">IHBB 9951</strain>
    </source>
</reference>
<organism evidence="1">
    <name type="scientific">Paenibacillus ihbetae</name>
    <dbReference type="NCBI Taxonomy" id="1870820"/>
    <lineage>
        <taxon>Bacteria</taxon>
        <taxon>Bacillati</taxon>
        <taxon>Bacillota</taxon>
        <taxon>Bacilli</taxon>
        <taxon>Bacillales</taxon>
        <taxon>Paenibacillaceae</taxon>
        <taxon>Paenibacillus</taxon>
    </lineage>
</organism>
<reference evidence="1" key="1">
    <citation type="submission" date="2016-08" db="EMBL/GenBank/DDBJ databases">
        <title>Complete Genome Seqeunce of Paenibacillus sp. nov. IHBB 9852 from high altitute lake of Indian trans-Himalayas.</title>
        <authorList>
            <person name="Kiran S."/>
            <person name="Swarnkar M.K."/>
            <person name="Rana A."/>
            <person name="Tewari R."/>
            <person name="Gulati A."/>
        </authorList>
    </citation>
    <scope>NUCLEOTIDE SEQUENCE [LARGE SCALE GENOMIC DNA]</scope>
    <source>
        <strain evidence="1">IHBB 9852</strain>
    </source>
</reference>
<dbReference type="SUPFAM" id="SSF55136">
    <property type="entry name" value="Probable bacterial effector-binding domain"/>
    <property type="match status" value="1"/>
</dbReference>
<proteinExistence type="predicted"/>
<accession>A0A1B2DUU2</accession>